<dbReference type="InterPro" id="IPR051396">
    <property type="entry name" value="Bact_Antivir_Def_Nuclease"/>
</dbReference>
<dbReference type="EMBL" id="FMSV02000535">
    <property type="protein sequence ID" value="SEH07575.1"/>
    <property type="molecule type" value="Genomic_DNA"/>
</dbReference>
<dbReference type="SUPFAM" id="SSF52540">
    <property type="entry name" value="P-loop containing nucleoside triphosphate hydrolases"/>
    <property type="match status" value="1"/>
</dbReference>
<dbReference type="Pfam" id="PF13304">
    <property type="entry name" value="AAA_21"/>
    <property type="match status" value="1"/>
</dbReference>
<reference evidence="3 4" key="1">
    <citation type="submission" date="2016-10" db="EMBL/GenBank/DDBJ databases">
        <authorList>
            <person name="de Groot N.N."/>
        </authorList>
    </citation>
    <scope>NUCLEOTIDE SEQUENCE [LARGE SCALE GENOMIC DNA]</scope>
    <source>
        <strain evidence="3">MBHS1</strain>
    </source>
</reference>
<dbReference type="InterPro" id="IPR003959">
    <property type="entry name" value="ATPase_AAA_core"/>
</dbReference>
<evidence type="ECO:0000313" key="4">
    <source>
        <dbReference type="Proteomes" id="UP000236724"/>
    </source>
</evidence>
<dbReference type="Proteomes" id="UP000236724">
    <property type="component" value="Unassembled WGS sequence"/>
</dbReference>
<evidence type="ECO:0000259" key="1">
    <source>
        <dbReference type="Pfam" id="PF13304"/>
    </source>
</evidence>
<dbReference type="AlphaFoldDB" id="A0A1H6FEW6"/>
<dbReference type="InterPro" id="IPR027417">
    <property type="entry name" value="P-loop_NTPase"/>
</dbReference>
<sequence length="472" mass="53182">MTEYNGSIMPPLSPDWGYAGQNAVSFCTKSNFIWFRLNKIIRIDYDEAIMLKTIKIRGFKSIVNAQIELGRVNLFIGANGAGKSNILEAIGLLSAGLSRDITGAELQRKGVRLSVPTLFKSTFKNHKLRVNFDLEAQLEQDVHYAMRLTASETHSGLRFSTETIKQAGKTYLRRSNRGIRIAGRKTVKADVAPERGLWDRFRELGEDLPTALNEELNTLAKFCIYTPQTPFLRGTEIETVPTEPLGLYGGNLAQASNYVFQKFNQNTNSIEKSLIYSILDLIWIPGWADEARVGNIEPDKVSSQVKTAENTLYFHDKFMKKGRDFLSAYDSSEGSLYLLFLATLVLHEQSPKIFALDNVDNALNPKATRHFLEKLITVCCQPKYQSLRTTSVPQQVFLTSHNPSALDAFDLFDPQQKIFIVSRDKQGFTQIEPLQVQQGISKAEWIQIREGKNLSEMWLNDLIPNALGASDL</sequence>
<proteinExistence type="predicted"/>
<name>A0A1H6FEW6_9GAMM</name>
<dbReference type="GO" id="GO:0006302">
    <property type="term" value="P:double-strand break repair"/>
    <property type="evidence" value="ECO:0007669"/>
    <property type="project" value="InterPro"/>
</dbReference>
<feature type="domain" description="ATPase AAA-type core" evidence="1">
    <location>
        <begin position="319"/>
        <end position="407"/>
    </location>
</feature>
<protein>
    <submittedName>
        <fullName evidence="3">Recombination protein F</fullName>
    </submittedName>
</protein>
<evidence type="ECO:0000313" key="3">
    <source>
        <dbReference type="EMBL" id="SEH07575.1"/>
    </source>
</evidence>
<organism evidence="3 4">
    <name type="scientific">Candidatus Venteria ishoeyi</name>
    <dbReference type="NCBI Taxonomy" id="1899563"/>
    <lineage>
        <taxon>Bacteria</taxon>
        <taxon>Pseudomonadati</taxon>
        <taxon>Pseudomonadota</taxon>
        <taxon>Gammaproteobacteria</taxon>
        <taxon>Thiotrichales</taxon>
        <taxon>Thiotrichaceae</taxon>
        <taxon>Venteria</taxon>
    </lineage>
</organism>
<dbReference type="GO" id="GO:0016887">
    <property type="term" value="F:ATP hydrolysis activity"/>
    <property type="evidence" value="ECO:0007669"/>
    <property type="project" value="InterPro"/>
</dbReference>
<evidence type="ECO:0000259" key="2">
    <source>
        <dbReference type="Pfam" id="PF13476"/>
    </source>
</evidence>
<feature type="domain" description="Rad50/SbcC-type AAA" evidence="2">
    <location>
        <begin position="54"/>
        <end position="180"/>
    </location>
</feature>
<dbReference type="Gene3D" id="3.40.50.300">
    <property type="entry name" value="P-loop containing nucleotide triphosphate hydrolases"/>
    <property type="match status" value="2"/>
</dbReference>
<dbReference type="Pfam" id="PF13476">
    <property type="entry name" value="AAA_23"/>
    <property type="match status" value="1"/>
</dbReference>
<dbReference type="GO" id="GO:0005524">
    <property type="term" value="F:ATP binding"/>
    <property type="evidence" value="ECO:0007669"/>
    <property type="project" value="InterPro"/>
</dbReference>
<accession>A0A1H6FEW6</accession>
<dbReference type="OrthoDB" id="104167at2"/>
<dbReference type="PANTHER" id="PTHR43581:SF4">
    <property type="entry name" value="ATP_GTP PHOSPHATASE"/>
    <property type="match status" value="1"/>
</dbReference>
<gene>
    <name evidence="3" type="ORF">MBHS_03451</name>
</gene>
<dbReference type="InterPro" id="IPR038729">
    <property type="entry name" value="Rad50/SbcC_AAA"/>
</dbReference>
<keyword evidence="4" id="KW-1185">Reference proteome</keyword>
<dbReference type="PANTHER" id="PTHR43581">
    <property type="entry name" value="ATP/GTP PHOSPHATASE"/>
    <property type="match status" value="1"/>
</dbReference>